<dbReference type="InterPro" id="IPR006917">
    <property type="entry name" value="SOUL_heme-bd"/>
</dbReference>
<comment type="similarity">
    <text evidence="1">Belongs to the HEBP family.</text>
</comment>
<proteinExistence type="inferred from homology"/>
<dbReference type="AlphaFoldDB" id="A0A0G4HDR8"/>
<dbReference type="VEuPathDB" id="CryptoDB:Cvel_26481"/>
<dbReference type="PhylomeDB" id="A0A0G4HDR8"/>
<dbReference type="InterPro" id="IPR011256">
    <property type="entry name" value="Reg_factor_effector_dom_sf"/>
</dbReference>
<accession>A0A0G4HDR8</accession>
<dbReference type="PANTHER" id="PTHR11220">
    <property type="entry name" value="HEME-BINDING PROTEIN-RELATED"/>
    <property type="match status" value="1"/>
</dbReference>
<sequence>MGSVFGRITEETPPFVSLKTGENGRYEIRKYEPQIRAVCEYPVTSEDPFAEAGKGFRPLAGYIFGGNKGSSAGGDGERKEKESIAMTAPVVVEDSGDRGEGGAGTKPKTKTRKMAFIMPKSKYTSKESLPIPTNATEVKIEEHPEEVVAVITFSWNFSLAAKEAKTKELLEFLREDFGDRIQTADPNESAKFYGYNPPWTLPWCRKNELVLPITRLPEELAG</sequence>
<evidence type="ECO:0000256" key="1">
    <source>
        <dbReference type="ARBA" id="ARBA00009817"/>
    </source>
</evidence>
<protein>
    <recommendedName>
        <fullName evidence="3">SOUL heme-binding protein</fullName>
    </recommendedName>
</protein>
<reference evidence="2" key="1">
    <citation type="submission" date="2014-11" db="EMBL/GenBank/DDBJ databases">
        <authorList>
            <person name="Otto D Thomas"/>
            <person name="Naeem Raeece"/>
        </authorList>
    </citation>
    <scope>NUCLEOTIDE SEQUENCE</scope>
</reference>
<evidence type="ECO:0008006" key="3">
    <source>
        <dbReference type="Google" id="ProtNLM"/>
    </source>
</evidence>
<name>A0A0G4HDR8_9ALVE</name>
<dbReference type="EMBL" id="CDMZ01002370">
    <property type="protein sequence ID" value="CEM42060.1"/>
    <property type="molecule type" value="Genomic_DNA"/>
</dbReference>
<dbReference type="SUPFAM" id="SSF55136">
    <property type="entry name" value="Probable bacterial effector-binding domain"/>
    <property type="match status" value="1"/>
</dbReference>
<dbReference type="Pfam" id="PF04832">
    <property type="entry name" value="SOUL"/>
    <property type="match status" value="1"/>
</dbReference>
<organism evidence="2">
    <name type="scientific">Chromera velia CCMP2878</name>
    <dbReference type="NCBI Taxonomy" id="1169474"/>
    <lineage>
        <taxon>Eukaryota</taxon>
        <taxon>Sar</taxon>
        <taxon>Alveolata</taxon>
        <taxon>Colpodellida</taxon>
        <taxon>Chromeraceae</taxon>
        <taxon>Chromera</taxon>
    </lineage>
</organism>
<dbReference type="Gene3D" id="3.20.80.10">
    <property type="entry name" value="Regulatory factor, effector binding domain"/>
    <property type="match status" value="1"/>
</dbReference>
<evidence type="ECO:0000313" key="2">
    <source>
        <dbReference type="EMBL" id="CEM42060.1"/>
    </source>
</evidence>
<gene>
    <name evidence="2" type="ORF">Cvel_26481</name>
</gene>
<dbReference type="PANTHER" id="PTHR11220:SF58">
    <property type="entry name" value="SOUL HEME-BINDING FAMILY PROTEIN"/>
    <property type="match status" value="1"/>
</dbReference>